<comment type="caution">
    <text evidence="6">The sequence shown here is derived from an EMBL/GenBank/DDBJ whole genome shotgun (WGS) entry which is preliminary data.</text>
</comment>
<keyword evidence="1" id="KW-0004">4Fe-4S</keyword>
<evidence type="ECO:0000256" key="4">
    <source>
        <dbReference type="ARBA" id="ARBA00023014"/>
    </source>
</evidence>
<gene>
    <name evidence="6" type="ORF">HNQ81_001688</name>
</gene>
<keyword evidence="2" id="KW-0479">Metal-binding</keyword>
<feature type="domain" description="4Fe-4S" evidence="5">
    <location>
        <begin position="1"/>
        <end position="61"/>
    </location>
</feature>
<accession>A0A840UNX4</accession>
<proteinExistence type="predicted"/>
<keyword evidence="3" id="KW-0408">Iron</keyword>
<keyword evidence="4" id="KW-0411">Iron-sulfur</keyword>
<evidence type="ECO:0000256" key="1">
    <source>
        <dbReference type="ARBA" id="ARBA00022485"/>
    </source>
</evidence>
<dbReference type="InterPro" id="IPR024264">
    <property type="entry name" value="DUF3786"/>
</dbReference>
<dbReference type="Gene3D" id="1.10.15.40">
    <property type="entry name" value="Electron transport complex subunit B, putative Fe-S cluster"/>
    <property type="match status" value="1"/>
</dbReference>
<dbReference type="EMBL" id="JACHEO010000008">
    <property type="protein sequence ID" value="MBB5347957.1"/>
    <property type="molecule type" value="Genomic_DNA"/>
</dbReference>
<dbReference type="Pfam" id="PF12654">
    <property type="entry name" value="DUF3786"/>
    <property type="match status" value="1"/>
</dbReference>
<keyword evidence="7" id="KW-1185">Reference proteome</keyword>
<evidence type="ECO:0000256" key="2">
    <source>
        <dbReference type="ARBA" id="ARBA00022723"/>
    </source>
</evidence>
<evidence type="ECO:0000259" key="5">
    <source>
        <dbReference type="PROSITE" id="PS51656"/>
    </source>
</evidence>
<dbReference type="PROSITE" id="PS51656">
    <property type="entry name" value="4FE4S"/>
    <property type="match status" value="1"/>
</dbReference>
<dbReference type="AlphaFoldDB" id="A0A840UNX4"/>
<dbReference type="InterPro" id="IPR007202">
    <property type="entry name" value="4Fe-4S_dom"/>
</dbReference>
<evidence type="ECO:0000313" key="6">
    <source>
        <dbReference type="EMBL" id="MBB5347957.1"/>
    </source>
</evidence>
<dbReference type="RefSeq" id="WP_183350251.1">
    <property type="nucleotide sequence ID" value="NZ_JACHEO010000008.1"/>
</dbReference>
<dbReference type="GO" id="GO:0046872">
    <property type="term" value="F:metal ion binding"/>
    <property type="evidence" value="ECO:0007669"/>
    <property type="project" value="UniProtKB-KW"/>
</dbReference>
<protein>
    <recommendedName>
        <fullName evidence="5">4Fe-4S domain-containing protein</fullName>
    </recommendedName>
</protein>
<evidence type="ECO:0000313" key="7">
    <source>
        <dbReference type="Proteomes" id="UP000539642"/>
    </source>
</evidence>
<dbReference type="GO" id="GO:0051539">
    <property type="term" value="F:4 iron, 4 sulfur cluster binding"/>
    <property type="evidence" value="ECO:0007669"/>
    <property type="project" value="UniProtKB-KW"/>
</dbReference>
<reference evidence="6 7" key="1">
    <citation type="submission" date="2020-08" db="EMBL/GenBank/DDBJ databases">
        <title>Genomic Encyclopedia of Type Strains, Phase IV (KMG-IV): sequencing the most valuable type-strain genomes for metagenomic binning, comparative biology and taxonomic classification.</title>
        <authorList>
            <person name="Goeker M."/>
        </authorList>
    </citation>
    <scope>NUCLEOTIDE SEQUENCE [LARGE SCALE GENOMIC DNA]</scope>
    <source>
        <strain evidence="6 7">DSM 28570</strain>
    </source>
</reference>
<name>A0A840UNX4_9BACT</name>
<sequence length="269" mass="29666">MSGFANAMEVFSLLDRSNCRRCGEKTCMAFAGAVFLGMKALSACPKLDAETCARYGDRVSLDQEKEEQALSVLIDKVRRLDPVETAARTGGKLSRGSIVLKVLGKDFGIDAAGNFVTDIHVNNWVVVPFLTYLLQCSGEQPSGTWIAYREIAGGRERYPLFQKRCEDVMKQVADTWPDLFDDIVHLFGGERVAAQFDADISVVLRPLPKVPVMICYWKPAEGLASELNVFFDATVERFLDAGAVFNLGAGLARMFEVLAQRHGFVLPAE</sequence>
<dbReference type="Proteomes" id="UP000539642">
    <property type="component" value="Unassembled WGS sequence"/>
</dbReference>
<dbReference type="Pfam" id="PF04060">
    <property type="entry name" value="FeS"/>
    <property type="match status" value="1"/>
</dbReference>
<organism evidence="6 7">
    <name type="scientific">Desulfoprunum benzoelyticum</name>
    <dbReference type="NCBI Taxonomy" id="1506996"/>
    <lineage>
        <taxon>Bacteria</taxon>
        <taxon>Pseudomonadati</taxon>
        <taxon>Thermodesulfobacteriota</taxon>
        <taxon>Desulfobulbia</taxon>
        <taxon>Desulfobulbales</taxon>
        <taxon>Desulfobulbaceae</taxon>
        <taxon>Desulfoprunum</taxon>
    </lineage>
</organism>
<evidence type="ECO:0000256" key="3">
    <source>
        <dbReference type="ARBA" id="ARBA00023004"/>
    </source>
</evidence>